<comment type="caution">
    <text evidence="2">The sequence shown here is derived from an EMBL/GenBank/DDBJ whole genome shotgun (WGS) entry which is preliminary data.</text>
</comment>
<dbReference type="OrthoDB" id="5368626at2"/>
<dbReference type="RefSeq" id="WP_115541999.1">
    <property type="nucleotide sequence ID" value="NZ_NXLQ01000001.1"/>
</dbReference>
<reference evidence="2 3" key="1">
    <citation type="submission" date="2018-04" db="EMBL/GenBank/DDBJ databases">
        <title>Novel Campyloabacter and Helicobacter Species and Strains.</title>
        <authorList>
            <person name="Mannion A.J."/>
            <person name="Shen Z."/>
            <person name="Fox J.G."/>
        </authorList>
    </citation>
    <scope>NUCLEOTIDE SEQUENCE [LARGE SCALE GENOMIC DNA]</scope>
    <source>
        <strain evidence="2 3">MIT 17-337</strain>
    </source>
</reference>
<evidence type="ECO:0000313" key="3">
    <source>
        <dbReference type="Proteomes" id="UP000256379"/>
    </source>
</evidence>
<feature type="region of interest" description="Disordered" evidence="1">
    <location>
        <begin position="28"/>
        <end position="75"/>
    </location>
</feature>
<dbReference type="EMBL" id="NXLQ01000001">
    <property type="protein sequence ID" value="RDU67471.1"/>
    <property type="molecule type" value="Genomic_DNA"/>
</dbReference>
<protein>
    <submittedName>
        <fullName evidence="2">Uncharacterized protein</fullName>
    </submittedName>
</protein>
<feature type="compositionally biased region" description="Basic and acidic residues" evidence="1">
    <location>
        <begin position="56"/>
        <end position="75"/>
    </location>
</feature>
<gene>
    <name evidence="2" type="ORF">CQA53_00105</name>
</gene>
<organism evidence="2 3">
    <name type="scientific">Helicobacter didelphidarum</name>
    <dbReference type="NCBI Taxonomy" id="2040648"/>
    <lineage>
        <taxon>Bacteria</taxon>
        <taxon>Pseudomonadati</taxon>
        <taxon>Campylobacterota</taxon>
        <taxon>Epsilonproteobacteria</taxon>
        <taxon>Campylobacterales</taxon>
        <taxon>Helicobacteraceae</taxon>
        <taxon>Helicobacter</taxon>
    </lineage>
</organism>
<evidence type="ECO:0000313" key="2">
    <source>
        <dbReference type="EMBL" id="RDU67471.1"/>
    </source>
</evidence>
<dbReference type="Proteomes" id="UP000256379">
    <property type="component" value="Unassembled WGS sequence"/>
</dbReference>
<dbReference type="AlphaFoldDB" id="A0A3D8ISA5"/>
<name>A0A3D8ISA5_9HELI</name>
<evidence type="ECO:0000256" key="1">
    <source>
        <dbReference type="SAM" id="MobiDB-lite"/>
    </source>
</evidence>
<sequence>MSMNHSFGIKVFAGKFLEDIHEDNSVNGQWDWKPANNATDVFASGAPTATQQSTYKDQRDNQKDSDRPNEGLKVV</sequence>
<proteinExistence type="predicted"/>
<keyword evidence="3" id="KW-1185">Reference proteome</keyword>
<accession>A0A3D8ISA5</accession>